<sequence length="790" mass="88171">MHNIKILLTAVAFAIGLAAHAQKVLDAHPGYVDPYIHAIDTNKIVQVKYPPLTKRDGLGLDIPKPPHEHPRLYFRKSDIAKLKENAANPLLSGCLDSIRKQALRPTDGELKQGVRHNIDFKVLSAIESKAFLYAFDHHVPSGEAAVVAIQNLNKTIIIDYNKADVCRDIGNAIHTMAVVYDWCYDLIGDKEKKVLITQMESLATKLEVVWPKLVQGSIVGHGVEAQLSRDMLSCGIATYDEKPEIYNLVAGRIFAEFIPIRNLFYPASYHHQGSAYGPYRFKYDLLFTLLFDRMGYPNVVSKSQANVPYKWFYTRRPDGQVFRDGDDFNELFIKFGDYWSMASDALTASYFKDPVLMSAAIKGKLIGKDPLYDLLLIDPNVLPKEDMRSTPLTKYFKEPLGTMVARTGWEAGINSNAVVAEMKIGAYNFTNHQHLDAGSFQLYYKGPLAVNSGIYQGTTGAYGSAHFKNYYQRTIAHNSMLIYKSDEKFTWHDNEVVNDGGQQFPNGAAEPKNLSDFLAKDYKTGEVLAHAFGPDTIAPEYTYLKGELAEAYSNKVKSFKRSFVFLNLKNIGVPAALIVFDRVDASDKSYKKSCLLHCVEEPVIQGNITMVKRSDKGYNGQMINTTLLPLIQNLSIQKVGGKGNEYNVNGKNFPQQIVAANNSGDNAAWRIEISPKDGNKVDNFLNVMQVMDYGNAKPLLAERVETDRFVGTTIGDRMVLFNKNGDLAATAINLKITAKGTTKVLIADLAKGNWSIKCLSNSKNSINDLYNKDGLLYFNAGQGEYIIKRK</sequence>
<dbReference type="NCBIfam" id="NF045571">
    <property type="entry name" value="HepHepsulflyase"/>
    <property type="match status" value="1"/>
</dbReference>
<evidence type="ECO:0000256" key="2">
    <source>
        <dbReference type="SAM" id="SignalP"/>
    </source>
</evidence>
<dbReference type="InterPro" id="IPR008929">
    <property type="entry name" value="Chondroitin_lyas"/>
</dbReference>
<accession>A0A7K0G1W7</accession>
<evidence type="ECO:0000313" key="5">
    <source>
        <dbReference type="EMBL" id="MRX76966.1"/>
    </source>
</evidence>
<feature type="domain" description="Heparinase II/III-like C-terminal" evidence="3">
    <location>
        <begin position="407"/>
        <end position="486"/>
    </location>
</feature>
<dbReference type="EMBL" id="WKKH01000018">
    <property type="protein sequence ID" value="MRX76966.1"/>
    <property type="molecule type" value="Genomic_DNA"/>
</dbReference>
<reference evidence="5 6" key="1">
    <citation type="submission" date="2019-11" db="EMBL/GenBank/DDBJ databases">
        <title>Pedobacter petrophilus genome.</title>
        <authorList>
            <person name="Feldbauer M.J."/>
            <person name="Newman J.D."/>
        </authorList>
    </citation>
    <scope>NUCLEOTIDE SEQUENCE [LARGE SCALE GENOMIC DNA]</scope>
    <source>
        <strain evidence="5 6">LMG 29686</strain>
    </source>
</reference>
<evidence type="ECO:0000313" key="6">
    <source>
        <dbReference type="Proteomes" id="UP000487757"/>
    </source>
</evidence>
<dbReference type="InterPro" id="IPR040925">
    <property type="entry name" value="HepII_C"/>
</dbReference>
<keyword evidence="6" id="KW-1185">Reference proteome</keyword>
<feature type="signal peptide" evidence="2">
    <location>
        <begin position="1"/>
        <end position="21"/>
    </location>
</feature>
<protein>
    <submittedName>
        <fullName evidence="5">Heparinase</fullName>
    </submittedName>
</protein>
<dbReference type="RefSeq" id="WP_154281193.1">
    <property type="nucleotide sequence ID" value="NZ_JBHUJQ010000001.1"/>
</dbReference>
<name>A0A7K0G1W7_9SPHI</name>
<dbReference type="AlphaFoldDB" id="A0A7K0G1W7"/>
<dbReference type="GO" id="GO:0030313">
    <property type="term" value="C:cell envelope"/>
    <property type="evidence" value="ECO:0007669"/>
    <property type="project" value="UniProtKB-SubCell"/>
</dbReference>
<gene>
    <name evidence="5" type="ORF">GJU39_12800</name>
</gene>
<evidence type="ECO:0000259" key="4">
    <source>
        <dbReference type="Pfam" id="PF18675"/>
    </source>
</evidence>
<comment type="subcellular location">
    <subcellularLocation>
        <location evidence="1">Cell envelope</location>
    </subcellularLocation>
</comment>
<evidence type="ECO:0000256" key="1">
    <source>
        <dbReference type="ARBA" id="ARBA00004196"/>
    </source>
</evidence>
<dbReference type="Gene3D" id="2.60.40.2750">
    <property type="match status" value="1"/>
</dbReference>
<keyword evidence="2" id="KW-0732">Signal</keyword>
<feature type="domain" description="Heparinase II C-terminal" evidence="4">
    <location>
        <begin position="703"/>
        <end position="788"/>
    </location>
</feature>
<dbReference type="Gene3D" id="1.50.10.100">
    <property type="entry name" value="Chondroitin AC/alginate lyase"/>
    <property type="match status" value="1"/>
</dbReference>
<dbReference type="Proteomes" id="UP000487757">
    <property type="component" value="Unassembled WGS sequence"/>
</dbReference>
<dbReference type="Gene3D" id="2.70.98.70">
    <property type="match status" value="1"/>
</dbReference>
<dbReference type="Pfam" id="PF07940">
    <property type="entry name" value="Hepar_II_III_C"/>
    <property type="match status" value="1"/>
</dbReference>
<evidence type="ECO:0000259" key="3">
    <source>
        <dbReference type="Pfam" id="PF07940"/>
    </source>
</evidence>
<dbReference type="GO" id="GO:0016829">
    <property type="term" value="F:lyase activity"/>
    <property type="evidence" value="ECO:0007669"/>
    <property type="project" value="InterPro"/>
</dbReference>
<dbReference type="InterPro" id="IPR012480">
    <property type="entry name" value="Hepar_II_III_C"/>
</dbReference>
<dbReference type="Pfam" id="PF18675">
    <property type="entry name" value="HepII_C"/>
    <property type="match status" value="1"/>
</dbReference>
<dbReference type="OrthoDB" id="9147455at2"/>
<organism evidence="5 6">
    <name type="scientific">Pedobacter petrophilus</name>
    <dbReference type="NCBI Taxonomy" id="1908241"/>
    <lineage>
        <taxon>Bacteria</taxon>
        <taxon>Pseudomonadati</taxon>
        <taxon>Bacteroidota</taxon>
        <taxon>Sphingobacteriia</taxon>
        <taxon>Sphingobacteriales</taxon>
        <taxon>Sphingobacteriaceae</taxon>
        <taxon>Pedobacter</taxon>
    </lineage>
</organism>
<dbReference type="InterPro" id="IPR054645">
    <property type="entry name" value="HepB"/>
</dbReference>
<comment type="caution">
    <text evidence="5">The sequence shown here is derived from an EMBL/GenBank/DDBJ whole genome shotgun (WGS) entry which is preliminary data.</text>
</comment>
<proteinExistence type="predicted"/>
<feature type="chain" id="PRO_5029896469" evidence="2">
    <location>
        <begin position="22"/>
        <end position="790"/>
    </location>
</feature>